<protein>
    <submittedName>
        <fullName evidence="2">Dynamin family</fullName>
    </submittedName>
</protein>
<dbReference type="InterPro" id="IPR029058">
    <property type="entry name" value="AB_hydrolase_fold"/>
</dbReference>
<dbReference type="SUPFAM" id="SSF53474">
    <property type="entry name" value="alpha/beta-Hydrolases"/>
    <property type="match status" value="1"/>
</dbReference>
<accession>A0A8H6DM48</accession>
<gene>
    <name evidence="2" type="ORF">FMUND_3284</name>
</gene>
<dbReference type="OrthoDB" id="5289641at2759"/>
<proteinExistence type="predicted"/>
<feature type="domain" description="Carboxylesterase type B" evidence="1">
    <location>
        <begin position="245"/>
        <end position="361"/>
    </location>
</feature>
<dbReference type="Pfam" id="PF00135">
    <property type="entry name" value="COesterase"/>
    <property type="match status" value="1"/>
</dbReference>
<dbReference type="InterPro" id="IPR002018">
    <property type="entry name" value="CarbesteraseB"/>
</dbReference>
<evidence type="ECO:0000313" key="3">
    <source>
        <dbReference type="Proteomes" id="UP000544331"/>
    </source>
</evidence>
<dbReference type="AlphaFoldDB" id="A0A8H6DM48"/>
<dbReference type="Proteomes" id="UP000544331">
    <property type="component" value="Unassembled WGS sequence"/>
</dbReference>
<evidence type="ECO:0000313" key="2">
    <source>
        <dbReference type="EMBL" id="KAF5722009.1"/>
    </source>
</evidence>
<dbReference type="InterPro" id="IPR019819">
    <property type="entry name" value="Carboxylesterase_B_CS"/>
</dbReference>
<dbReference type="PROSITE" id="PS00941">
    <property type="entry name" value="CARBOXYLESTERASE_B_2"/>
    <property type="match status" value="1"/>
</dbReference>
<name>A0A8H6DM48_9HYPO</name>
<dbReference type="Gene3D" id="3.40.50.1820">
    <property type="entry name" value="alpha/beta hydrolase"/>
    <property type="match status" value="2"/>
</dbReference>
<comment type="caution">
    <text evidence="2">The sequence shown here is derived from an EMBL/GenBank/DDBJ whole genome shotgun (WGS) entry which is preliminary data.</text>
</comment>
<organism evidence="2 3">
    <name type="scientific">Fusarium mundagurra</name>
    <dbReference type="NCBI Taxonomy" id="1567541"/>
    <lineage>
        <taxon>Eukaryota</taxon>
        <taxon>Fungi</taxon>
        <taxon>Dikarya</taxon>
        <taxon>Ascomycota</taxon>
        <taxon>Pezizomycotina</taxon>
        <taxon>Sordariomycetes</taxon>
        <taxon>Hypocreomycetidae</taxon>
        <taxon>Hypocreales</taxon>
        <taxon>Nectriaceae</taxon>
        <taxon>Fusarium</taxon>
        <taxon>Fusarium fujikuroi species complex</taxon>
    </lineage>
</organism>
<reference evidence="2 3" key="1">
    <citation type="submission" date="2020-05" db="EMBL/GenBank/DDBJ databases">
        <title>Identification and distribution of gene clusters putatively required for synthesis of sphingolipid metabolism inhibitors in phylogenetically diverse species of the filamentous fungus Fusarium.</title>
        <authorList>
            <person name="Kim H.-S."/>
            <person name="Busman M."/>
            <person name="Brown D.W."/>
            <person name="Divon H."/>
            <person name="Uhlig S."/>
            <person name="Proctor R.H."/>
        </authorList>
    </citation>
    <scope>NUCLEOTIDE SEQUENCE [LARGE SCALE GENOMIC DNA]</scope>
    <source>
        <strain evidence="2 3">NRRL 66235</strain>
    </source>
</reference>
<dbReference type="PANTHER" id="PTHR43142:SF8">
    <property type="entry name" value="CARBOXYLIC ESTER HYDROLASE"/>
    <property type="match status" value="1"/>
</dbReference>
<dbReference type="EMBL" id="JAAOAN010000101">
    <property type="protein sequence ID" value="KAF5722009.1"/>
    <property type="molecule type" value="Genomic_DNA"/>
</dbReference>
<sequence>MSSTVSGPGVMTPHTLSKADSIKLWLNSSRGGIDTPIYTATSSDVGGTVNGSFGLTCKSNPYQDGKYLIYDVSCSRVLSCYNGYLRLEPMDLGKPQSHVSEQAQWQCSERNGFRGFKNVAKPNPNPKKAGTFLGHDIWWDFYAKVYHHKGWEDFTLCHVEGGVYQIQSLDFWTQRQVSAKEDGNGLFRDDDGGTLWEFIKVASPRKAPDRLSYNDANGVAGDYTRFPSVSPQPHYTHGAADVLNPDRDPERETVFDEDCLYVNIWVPAQSPSPDSWQVQFYIHSGWLQVGDANHMNMHDPIFLMQEFPRIIVAPAYRLNLFGFMQLWLLDQRAALEWTYANITEFGGNPENSSLGGLSAGRSIDQKSLLTLECGWSSAEQCVFSCTRAQVDELLAECVIPIGLCPQGKFDGLRQAPSETLIRAVHRMKRHTFRAGTDGDFVNASFLAGINSGKFGKLLANQGVDIMLGEVAGEATLYRMVNPASDYNSLVVQLSNYYPEQVTKALLHYYTLPTTGTNKDEWADIGSIIIGDCHVHATIRGFTASLLKTMPEERVLGYRISGLRRRLTTDSSPVLACVMPLISLFGGPVDARPDMSKLILTL</sequence>
<keyword evidence="3" id="KW-1185">Reference proteome</keyword>
<evidence type="ECO:0000259" key="1">
    <source>
        <dbReference type="Pfam" id="PF00135"/>
    </source>
</evidence>
<dbReference type="PANTHER" id="PTHR43142">
    <property type="entry name" value="CARBOXYLIC ESTER HYDROLASE"/>
    <property type="match status" value="1"/>
</dbReference>